<sequence>MQSTRHPQDDLLIVEALTQLGDDLDGTNAVRAARARRLARDIAAEHGLDVADALFQIDAGPVADYSGRVEDVSTASIHE</sequence>
<dbReference type="AlphaFoldDB" id="A0A1H6YAN8"/>
<accession>A0A1H6YAN8</accession>
<dbReference type="OrthoDB" id="200399at2157"/>
<protein>
    <submittedName>
        <fullName evidence="1">Uncharacterized protein</fullName>
    </submittedName>
</protein>
<evidence type="ECO:0000313" key="1">
    <source>
        <dbReference type="EMBL" id="SEJ38348.1"/>
    </source>
</evidence>
<reference evidence="1 2" key="1">
    <citation type="submission" date="2016-10" db="EMBL/GenBank/DDBJ databases">
        <authorList>
            <person name="de Groot N.N."/>
        </authorList>
    </citation>
    <scope>NUCLEOTIDE SEQUENCE [LARGE SCALE GENOMIC DNA]</scope>
    <source>
        <strain evidence="1 2">DSM 22187</strain>
    </source>
</reference>
<dbReference type="Proteomes" id="UP000198888">
    <property type="component" value="Unassembled WGS sequence"/>
</dbReference>
<proteinExistence type="predicted"/>
<dbReference type="EMBL" id="FNYR01000066">
    <property type="protein sequence ID" value="SEJ38348.1"/>
    <property type="molecule type" value="Genomic_DNA"/>
</dbReference>
<keyword evidence="2" id="KW-1185">Reference proteome</keyword>
<organism evidence="1 2">
    <name type="scientific">Halohasta litchfieldiae</name>
    <dbReference type="NCBI Taxonomy" id="1073996"/>
    <lineage>
        <taxon>Archaea</taxon>
        <taxon>Methanobacteriati</taxon>
        <taxon>Methanobacteriota</taxon>
        <taxon>Stenosarchaea group</taxon>
        <taxon>Halobacteria</taxon>
        <taxon>Halobacteriales</taxon>
        <taxon>Haloferacaceae</taxon>
        <taxon>Halohasta</taxon>
    </lineage>
</organism>
<evidence type="ECO:0000313" key="2">
    <source>
        <dbReference type="Proteomes" id="UP000198888"/>
    </source>
</evidence>
<gene>
    <name evidence="1" type="ORF">SAMN05444271_1662</name>
</gene>
<dbReference type="RefSeq" id="WP_089673995.1">
    <property type="nucleotide sequence ID" value="NZ_FNYR01000066.1"/>
</dbReference>
<name>A0A1H6YAN8_9EURY</name>